<dbReference type="EMBL" id="JACHGT010000006">
    <property type="protein sequence ID" value="MBB6035261.1"/>
    <property type="molecule type" value="Genomic_DNA"/>
</dbReference>
<name>A0A841FDA5_9ACTN</name>
<comment type="caution">
    <text evidence="2">The sequence shown here is derived from an EMBL/GenBank/DDBJ whole genome shotgun (WGS) entry which is preliminary data.</text>
</comment>
<dbReference type="Proteomes" id="UP000548476">
    <property type="component" value="Unassembled WGS sequence"/>
</dbReference>
<feature type="transmembrane region" description="Helical" evidence="1">
    <location>
        <begin position="21"/>
        <end position="38"/>
    </location>
</feature>
<evidence type="ECO:0000256" key="1">
    <source>
        <dbReference type="SAM" id="Phobius"/>
    </source>
</evidence>
<organism evidence="2 3">
    <name type="scientific">Phytomonospora endophytica</name>
    <dbReference type="NCBI Taxonomy" id="714109"/>
    <lineage>
        <taxon>Bacteria</taxon>
        <taxon>Bacillati</taxon>
        <taxon>Actinomycetota</taxon>
        <taxon>Actinomycetes</taxon>
        <taxon>Micromonosporales</taxon>
        <taxon>Micromonosporaceae</taxon>
        <taxon>Phytomonospora</taxon>
    </lineage>
</organism>
<feature type="transmembrane region" description="Helical" evidence="1">
    <location>
        <begin position="195"/>
        <end position="215"/>
    </location>
</feature>
<evidence type="ECO:0000313" key="3">
    <source>
        <dbReference type="Proteomes" id="UP000548476"/>
    </source>
</evidence>
<feature type="transmembrane region" description="Helical" evidence="1">
    <location>
        <begin position="44"/>
        <end position="62"/>
    </location>
</feature>
<sequence length="239" mass="25847">MITDVTLYRNRDMSRQRESDHLYIVAAFALVAYAFSTAENPANLDRLAFSTYLPILCLWAGWNDTRPVVSGRVRFPKHANAFVRAFPGLMCCLPVGKLALAYGTVPALTAAIITVGDLNRALWTTAFLVLLTTAAHTLLGVTLALTNRIAYVAGLVYVLGVELLAAQHFSAAAWFSISAWARSATGTTTPIPILVAWALLAVFTALSLLWTWVLLGGSGHKTWRDDNSVRFGTGSGESS</sequence>
<keyword evidence="1" id="KW-1133">Transmembrane helix</keyword>
<protein>
    <submittedName>
        <fullName evidence="2">Uncharacterized protein</fullName>
    </submittedName>
</protein>
<evidence type="ECO:0000313" key="2">
    <source>
        <dbReference type="EMBL" id="MBB6035261.1"/>
    </source>
</evidence>
<keyword evidence="1" id="KW-0472">Membrane</keyword>
<reference evidence="2 3" key="1">
    <citation type="submission" date="2020-08" db="EMBL/GenBank/DDBJ databases">
        <title>Genomic Encyclopedia of Type Strains, Phase IV (KMG-IV): sequencing the most valuable type-strain genomes for metagenomic binning, comparative biology and taxonomic classification.</title>
        <authorList>
            <person name="Goeker M."/>
        </authorList>
    </citation>
    <scope>NUCLEOTIDE SEQUENCE [LARGE SCALE GENOMIC DNA]</scope>
    <source>
        <strain evidence="2 3">YIM 65646</strain>
    </source>
</reference>
<keyword evidence="1" id="KW-0812">Transmembrane</keyword>
<feature type="transmembrane region" description="Helical" evidence="1">
    <location>
        <begin position="82"/>
        <end position="102"/>
    </location>
</feature>
<gene>
    <name evidence="2" type="ORF">HNR73_003118</name>
</gene>
<dbReference type="RefSeq" id="WP_184788113.1">
    <property type="nucleotide sequence ID" value="NZ_BONT01000004.1"/>
</dbReference>
<dbReference type="AlphaFoldDB" id="A0A841FDA5"/>
<feature type="transmembrane region" description="Helical" evidence="1">
    <location>
        <begin position="152"/>
        <end position="175"/>
    </location>
</feature>
<feature type="transmembrane region" description="Helical" evidence="1">
    <location>
        <begin position="122"/>
        <end position="145"/>
    </location>
</feature>
<keyword evidence="3" id="KW-1185">Reference proteome</keyword>
<proteinExistence type="predicted"/>
<accession>A0A841FDA5</accession>